<dbReference type="AlphaFoldDB" id="T1C6U5"/>
<reference evidence="7" key="2">
    <citation type="journal article" date="2014" name="ISME J.">
        <title>Microbial stratification in low pH oxic and suboxic macroscopic growths along an acid mine drainage.</title>
        <authorList>
            <person name="Mendez-Garcia C."/>
            <person name="Mesa V."/>
            <person name="Sprenger R.R."/>
            <person name="Richter M."/>
            <person name="Diez M.S."/>
            <person name="Solano J."/>
            <person name="Bargiela R."/>
            <person name="Golyshina O.V."/>
            <person name="Manteca A."/>
            <person name="Ramos J.L."/>
            <person name="Gallego J.R."/>
            <person name="Llorente I."/>
            <person name="Martins Dos Santos V.A."/>
            <person name="Jensen O.N."/>
            <person name="Pelaez A.I."/>
            <person name="Sanchez J."/>
            <person name="Ferrer M."/>
        </authorList>
    </citation>
    <scope>NUCLEOTIDE SEQUENCE</scope>
</reference>
<evidence type="ECO:0000259" key="6">
    <source>
        <dbReference type="PROSITE" id="PS51198"/>
    </source>
</evidence>
<dbReference type="Gene3D" id="3.40.50.300">
    <property type="entry name" value="P-loop containing nucleotide triphosphate hydrolases"/>
    <property type="match status" value="1"/>
</dbReference>
<dbReference type="InterPro" id="IPR014016">
    <property type="entry name" value="UvrD-like_ATP-bd"/>
</dbReference>
<dbReference type="GO" id="GO:0033202">
    <property type="term" value="C:DNA helicase complex"/>
    <property type="evidence" value="ECO:0007669"/>
    <property type="project" value="TreeGrafter"/>
</dbReference>
<comment type="caution">
    <text evidence="7">The sequence shown here is derived from an EMBL/GenBank/DDBJ whole genome shotgun (WGS) entry which is preliminary data.</text>
</comment>
<accession>T1C6U5</accession>
<protein>
    <submittedName>
        <fullName evidence="7">DNA helicase, UvrD/REP type</fullName>
        <ecNumber evidence="7">3.-.-.-</ecNumber>
    </submittedName>
</protein>
<dbReference type="GO" id="GO:0016787">
    <property type="term" value="F:hydrolase activity"/>
    <property type="evidence" value="ECO:0007669"/>
    <property type="project" value="UniProtKB-KW"/>
</dbReference>
<organism evidence="7">
    <name type="scientific">mine drainage metagenome</name>
    <dbReference type="NCBI Taxonomy" id="410659"/>
    <lineage>
        <taxon>unclassified sequences</taxon>
        <taxon>metagenomes</taxon>
        <taxon>ecological metagenomes</taxon>
    </lineage>
</organism>
<proteinExistence type="predicted"/>
<reference evidence="7" key="1">
    <citation type="submission" date="2013-08" db="EMBL/GenBank/DDBJ databases">
        <authorList>
            <person name="Mendez C."/>
            <person name="Richter M."/>
            <person name="Ferrer M."/>
            <person name="Sanchez J."/>
        </authorList>
    </citation>
    <scope>NUCLEOTIDE SEQUENCE</scope>
</reference>
<dbReference type="GO" id="GO:0003677">
    <property type="term" value="F:DNA binding"/>
    <property type="evidence" value="ECO:0007669"/>
    <property type="project" value="InterPro"/>
</dbReference>
<dbReference type="SUPFAM" id="SSF52540">
    <property type="entry name" value="P-loop containing nucleoside triphosphate hydrolases"/>
    <property type="match status" value="1"/>
</dbReference>
<keyword evidence="3 7" id="KW-0347">Helicase</keyword>
<evidence type="ECO:0000256" key="1">
    <source>
        <dbReference type="ARBA" id="ARBA00022741"/>
    </source>
</evidence>
<dbReference type="PANTHER" id="PTHR11070">
    <property type="entry name" value="UVRD / RECB / PCRA DNA HELICASE FAMILY MEMBER"/>
    <property type="match status" value="1"/>
</dbReference>
<dbReference type="PANTHER" id="PTHR11070:SF2">
    <property type="entry name" value="ATP-DEPENDENT DNA HELICASE SRS2"/>
    <property type="match status" value="1"/>
</dbReference>
<feature type="domain" description="UvrD-like helicase ATP-binding" evidence="6">
    <location>
        <begin position="12"/>
        <end position="114"/>
    </location>
</feature>
<evidence type="ECO:0000256" key="5">
    <source>
        <dbReference type="SAM" id="MobiDB-lite"/>
    </source>
</evidence>
<dbReference type="EMBL" id="AUZX01002442">
    <property type="protein sequence ID" value="EQD76578.1"/>
    <property type="molecule type" value="Genomic_DNA"/>
</dbReference>
<name>T1C6U5_9ZZZZ</name>
<dbReference type="Pfam" id="PF00580">
    <property type="entry name" value="UvrD-helicase"/>
    <property type="match status" value="1"/>
</dbReference>
<keyword evidence="4" id="KW-0067">ATP-binding</keyword>
<evidence type="ECO:0000313" key="7">
    <source>
        <dbReference type="EMBL" id="EQD76578.1"/>
    </source>
</evidence>
<keyword evidence="2 7" id="KW-0378">Hydrolase</keyword>
<dbReference type="GO" id="GO:0000725">
    <property type="term" value="P:recombinational repair"/>
    <property type="evidence" value="ECO:0007669"/>
    <property type="project" value="TreeGrafter"/>
</dbReference>
<gene>
    <name evidence="7" type="ORF">B1A_03317</name>
</gene>
<evidence type="ECO:0000256" key="4">
    <source>
        <dbReference type="ARBA" id="ARBA00022840"/>
    </source>
</evidence>
<dbReference type="PROSITE" id="PS51198">
    <property type="entry name" value="UVRD_HELICASE_ATP_BIND"/>
    <property type="match status" value="1"/>
</dbReference>
<dbReference type="GO" id="GO:0043138">
    <property type="term" value="F:3'-5' DNA helicase activity"/>
    <property type="evidence" value="ECO:0007669"/>
    <property type="project" value="TreeGrafter"/>
</dbReference>
<feature type="region of interest" description="Disordered" evidence="5">
    <location>
        <begin position="82"/>
        <end position="114"/>
    </location>
</feature>
<dbReference type="EC" id="3.-.-.-" evidence="7"/>
<dbReference type="InterPro" id="IPR000212">
    <property type="entry name" value="DNA_helicase_UvrD/REP"/>
</dbReference>
<keyword evidence="1" id="KW-0547">Nucleotide-binding</keyword>
<dbReference type="GO" id="GO:0005829">
    <property type="term" value="C:cytosol"/>
    <property type="evidence" value="ECO:0007669"/>
    <property type="project" value="TreeGrafter"/>
</dbReference>
<dbReference type="InterPro" id="IPR027417">
    <property type="entry name" value="P-loop_NTPase"/>
</dbReference>
<feature type="compositionally biased region" description="Polar residues" evidence="5">
    <location>
        <begin position="90"/>
        <end position="101"/>
    </location>
</feature>
<feature type="non-terminal residue" evidence="7">
    <location>
        <position position="114"/>
    </location>
</feature>
<evidence type="ECO:0000256" key="2">
    <source>
        <dbReference type="ARBA" id="ARBA00022801"/>
    </source>
</evidence>
<sequence>MKIPPHIAPDAQPDDTTQRIMALDTERSFLVEASAGSGKTELLIQRYLKLLAQVEEPEEILAITFTRKAAAEMRDRILRELRTAEKTDASNEPSPHKQQTRALAAAALENGQRR</sequence>
<evidence type="ECO:0000256" key="3">
    <source>
        <dbReference type="ARBA" id="ARBA00022806"/>
    </source>
</evidence>
<dbReference type="GO" id="GO:0005524">
    <property type="term" value="F:ATP binding"/>
    <property type="evidence" value="ECO:0007669"/>
    <property type="project" value="UniProtKB-KW"/>
</dbReference>